<protein>
    <submittedName>
        <fullName evidence="1">Uncharacterized protein</fullName>
    </submittedName>
</protein>
<organism evidence="1 2">
    <name type="scientific">Janibacter limosus</name>
    <dbReference type="NCBI Taxonomy" id="53458"/>
    <lineage>
        <taxon>Bacteria</taxon>
        <taxon>Bacillati</taxon>
        <taxon>Actinomycetota</taxon>
        <taxon>Actinomycetes</taxon>
        <taxon>Micrococcales</taxon>
        <taxon>Intrasporangiaceae</taxon>
        <taxon>Janibacter</taxon>
    </lineage>
</organism>
<evidence type="ECO:0000313" key="1">
    <source>
        <dbReference type="EMBL" id="UUZ43811.1"/>
    </source>
</evidence>
<proteinExistence type="predicted"/>
<gene>
    <name evidence="1" type="ORF">LP422_13665</name>
</gene>
<dbReference type="EMBL" id="CP087977">
    <property type="protein sequence ID" value="UUZ43811.1"/>
    <property type="molecule type" value="Genomic_DNA"/>
</dbReference>
<dbReference type="Proteomes" id="UP001059663">
    <property type="component" value="Chromosome"/>
</dbReference>
<sequence length="53" mass="5839">MTQQARPRPRGKFMWRMLATVLGGRGLVIFFGALASRGLDPDPGRRAPCDRPG</sequence>
<reference evidence="1" key="1">
    <citation type="submission" date="2021-11" db="EMBL/GenBank/DDBJ databases">
        <title>Study of the species diversity of bacterial strains isolated from a unique natural object - Shulgan-Tash cave (Bashkiria).</title>
        <authorList>
            <person name="Sazanova A.L."/>
            <person name="Chirak E.R."/>
            <person name="Safronova V.I."/>
        </authorList>
    </citation>
    <scope>NUCLEOTIDE SEQUENCE</scope>
    <source>
        <strain evidence="1">P1</strain>
    </source>
</reference>
<evidence type="ECO:0000313" key="2">
    <source>
        <dbReference type="Proteomes" id="UP001059663"/>
    </source>
</evidence>
<name>A0AC61U1D0_9MICO</name>
<accession>A0AC61U1D0</accession>